<protein>
    <recommendedName>
        <fullName evidence="2">MEMO1 family protein C3L24_02465</fullName>
    </recommendedName>
</protein>
<evidence type="ECO:0000256" key="1">
    <source>
        <dbReference type="ARBA" id="ARBA00006315"/>
    </source>
</evidence>
<dbReference type="EMBL" id="PQCO01000108">
    <property type="protein sequence ID" value="PUE04828.1"/>
    <property type="molecule type" value="Genomic_DNA"/>
</dbReference>
<gene>
    <name evidence="3" type="primary">amrB</name>
    <name evidence="3" type="ORF">C3L24_02465</name>
</gene>
<proteinExistence type="inferred from homology"/>
<dbReference type="Pfam" id="PF01875">
    <property type="entry name" value="Memo"/>
    <property type="match status" value="1"/>
</dbReference>
<dbReference type="AlphaFoldDB" id="A0A657Q1F1"/>
<dbReference type="Proteomes" id="UP000250928">
    <property type="component" value="Unassembled WGS sequence"/>
</dbReference>
<dbReference type="PANTHER" id="PTHR11060:SF0">
    <property type="entry name" value="PROTEIN MEMO1"/>
    <property type="match status" value="1"/>
</dbReference>
<comment type="caution">
    <text evidence="3">The sequence shown here is derived from an EMBL/GenBank/DDBJ whole genome shotgun (WGS) entry which is preliminary data.</text>
</comment>
<reference evidence="3 4" key="1">
    <citation type="submission" date="2018-01" db="EMBL/GenBank/DDBJ databases">
        <title>Novel co-symbiosis in the lucinid bivalve Phacoides pectinatus.</title>
        <authorList>
            <person name="Lim S.J."/>
            <person name="Davis B.G."/>
            <person name="Gill D.E."/>
            <person name="Engel A.S."/>
            <person name="Anderson L.C."/>
            <person name="Campbell B.J."/>
        </authorList>
    </citation>
    <scope>NUCLEOTIDE SEQUENCE [LARGE SCALE GENOMIC DNA]</scope>
    <source>
        <strain evidence="3">N3_P5</strain>
    </source>
</reference>
<evidence type="ECO:0000256" key="2">
    <source>
        <dbReference type="HAMAP-Rule" id="MF_00055"/>
    </source>
</evidence>
<name>A0A657Q1F1_9GAMM</name>
<dbReference type="NCBIfam" id="TIGR04336">
    <property type="entry name" value="AmmeMemoSam_B"/>
    <property type="match status" value="1"/>
</dbReference>
<dbReference type="Gene3D" id="3.40.830.10">
    <property type="entry name" value="LigB-like"/>
    <property type="match status" value="1"/>
</dbReference>
<dbReference type="InterPro" id="IPR002737">
    <property type="entry name" value="MEMO1_fam"/>
</dbReference>
<sequence>MKKIHLPAVAGLFYPASPEQLRDDVRGFIAGGKNADIPTPKALIAPHAGYIYSGPIAGSAYAQLEEAGQLIKRVVLLAPSHRLAFHGIAYSSADYFQTPLGEVEVDTDALASITDLPQLHLIDQAFEHEHALEVHLPFLQESLPGFRLVPFLVGDAGGEEVEQLLERLWGGAETLIVISSDLSHYHEYTQAREMDSAATRAIEQLDPAALSRDHACGRNPIKGLLLAARRHHLRALTLDQRNSGDTAGPRHKVVGYGAYAFY</sequence>
<evidence type="ECO:0000313" key="4">
    <source>
        <dbReference type="Proteomes" id="UP000250928"/>
    </source>
</evidence>
<dbReference type="CDD" id="cd07361">
    <property type="entry name" value="MEMO_like"/>
    <property type="match status" value="1"/>
</dbReference>
<evidence type="ECO:0000313" key="3">
    <source>
        <dbReference type="EMBL" id="PUE04828.1"/>
    </source>
</evidence>
<dbReference type="PANTHER" id="PTHR11060">
    <property type="entry name" value="PROTEIN MEMO1"/>
    <property type="match status" value="1"/>
</dbReference>
<comment type="similarity">
    <text evidence="1 2">Belongs to the MEMO1 family.</text>
</comment>
<accession>A0A657Q1F1</accession>
<organism evidence="3 4">
    <name type="scientific">Candidatus Sedimenticola endophacoides</name>
    <dbReference type="NCBI Taxonomy" id="2548426"/>
    <lineage>
        <taxon>Bacteria</taxon>
        <taxon>Pseudomonadati</taxon>
        <taxon>Pseudomonadota</taxon>
        <taxon>Gammaproteobacteria</taxon>
        <taxon>Chromatiales</taxon>
        <taxon>Sedimenticolaceae</taxon>
        <taxon>Sedimenticola</taxon>
    </lineage>
</organism>
<dbReference type="HAMAP" id="MF_00055">
    <property type="entry name" value="MEMO1"/>
    <property type="match status" value="1"/>
</dbReference>